<dbReference type="RefSeq" id="WP_349660986.1">
    <property type="nucleotide sequence ID" value="NZ_JBEGDG010000015.1"/>
</dbReference>
<evidence type="ECO:0000313" key="1">
    <source>
        <dbReference type="EMBL" id="MEQ6356541.1"/>
    </source>
</evidence>
<keyword evidence="2" id="KW-1185">Reference proteome</keyword>
<proteinExistence type="predicted"/>
<protein>
    <recommendedName>
        <fullName evidence="3">Transposase</fullName>
    </recommendedName>
</protein>
<dbReference type="EMBL" id="JBEGDG010000015">
    <property type="protein sequence ID" value="MEQ6356541.1"/>
    <property type="molecule type" value="Genomic_DNA"/>
</dbReference>
<gene>
    <name evidence="1" type="ORF">ABNX05_18115</name>
</gene>
<name>A0ABV1MVL5_9BACI</name>
<accession>A0ABV1MVL5</accession>
<dbReference type="Proteomes" id="UP001478862">
    <property type="component" value="Unassembled WGS sequence"/>
</dbReference>
<organism evidence="1 2">
    <name type="scientific">Lysinibacillus zambalensis</name>
    <dbReference type="NCBI Taxonomy" id="3160866"/>
    <lineage>
        <taxon>Bacteria</taxon>
        <taxon>Bacillati</taxon>
        <taxon>Bacillota</taxon>
        <taxon>Bacilli</taxon>
        <taxon>Bacillales</taxon>
        <taxon>Bacillaceae</taxon>
        <taxon>Lysinibacillus</taxon>
    </lineage>
</organism>
<evidence type="ECO:0000313" key="2">
    <source>
        <dbReference type="Proteomes" id="UP001478862"/>
    </source>
</evidence>
<reference evidence="1 2" key="1">
    <citation type="submission" date="2024-06" db="EMBL/GenBank/DDBJ databases">
        <title>Lysinibacillus zambalefons sp. nov., a Novel Firmicute Isolated from the Poon Bato Zambales Hyperalkaline Spring.</title>
        <authorList>
            <person name="Aja J.A."/>
            <person name="Lazaro J.E.H."/>
            <person name="Llorin L.D."/>
            <person name="Lim K.R."/>
            <person name="Teodosio J."/>
            <person name="Dalisay D.S."/>
        </authorList>
    </citation>
    <scope>NUCLEOTIDE SEQUENCE [LARGE SCALE GENOMIC DNA]</scope>
    <source>
        <strain evidence="1 2">M3</strain>
    </source>
</reference>
<evidence type="ECO:0008006" key="3">
    <source>
        <dbReference type="Google" id="ProtNLM"/>
    </source>
</evidence>
<comment type="caution">
    <text evidence="1">The sequence shown here is derived from an EMBL/GenBank/DDBJ whole genome shotgun (WGS) entry which is preliminary data.</text>
</comment>
<sequence>MLHIRKIKTMYGLRYAVVDLFTHYAVKLDKFGKSVKKNGKVEYDKKQTYHAVDYSGGVAIFPVTSNGLLQAKAVQKSVKAGAKK</sequence>